<accession>A0A077R3L6</accession>
<reference evidence="5" key="1">
    <citation type="journal article" date="2014" name="Genome Biol. Evol.">
        <title>Gene Loss Rather Than Gene Gain Is Associated with a Host Jump from Monocots to Dicots in the Smut Fungus Melanopsichium pennsylvanicum.</title>
        <authorList>
            <person name="Sharma R."/>
            <person name="Mishra B."/>
            <person name="Runge F."/>
            <person name="Thines M."/>
        </authorList>
    </citation>
    <scope>NUCLEOTIDE SEQUENCE</scope>
    <source>
        <strain evidence="5">4</strain>
    </source>
</reference>
<feature type="compositionally biased region" description="Low complexity" evidence="4">
    <location>
        <begin position="18"/>
        <end position="27"/>
    </location>
</feature>
<comment type="subcellular location">
    <subcellularLocation>
        <location evidence="1">Nucleus</location>
    </subcellularLocation>
</comment>
<evidence type="ECO:0000256" key="2">
    <source>
        <dbReference type="ARBA" id="ARBA00007331"/>
    </source>
</evidence>
<dbReference type="PANTHER" id="PTHR13031">
    <property type="entry name" value="RIBONUCLEASE P SUBUNIT P30"/>
    <property type="match status" value="1"/>
</dbReference>
<evidence type="ECO:0000313" key="5">
    <source>
        <dbReference type="EMBL" id="CDI57090.1"/>
    </source>
</evidence>
<dbReference type="PANTHER" id="PTHR13031:SF0">
    <property type="entry name" value="RIBONUCLEASE P PROTEIN SUBUNIT P30"/>
    <property type="match status" value="1"/>
</dbReference>
<sequence>MFYDLNIPWPQVLGAGSGSSVNAASQPSKKKAKQQQPIPQSFASSSPPATPETPSTPLSSLREKEATILGQIALELNELRYSYVAFNHIVHSKYDPVVHQNSLVPSRDGRPNPPFPQLDPRTCLKGKVKANSIGDGTGLMQLSRLTLVLDDQSMAKSGTGWVTNNASALQSYDLLAVRPTTEAAFQHACLTLSDLKPFSIDIISLDFGAQSRLPFFLKRSTVHAALENGVQFEITYSQAVSDDGTKARRNLISGARDLLRVTNGKGIFFSSGATEALSLRAPFDVINLGAIFGLNQSAARDAISNNCRSLVLRSQTRKTYRGVVSHPVVLLPGPNKAAIGAVFVGSGAQSADPGSFDSIGKKRKALQNDGSLAPSPIEVARSKNKKPRT</sequence>
<feature type="region of interest" description="Disordered" evidence="4">
    <location>
        <begin position="367"/>
        <end position="389"/>
    </location>
</feature>
<evidence type="ECO:0000256" key="3">
    <source>
        <dbReference type="ARBA" id="ARBA00022694"/>
    </source>
</evidence>
<protein>
    <submittedName>
        <fullName evidence="5">Related to Ribonuclease P protein subunit p30</fullName>
    </submittedName>
</protein>
<dbReference type="InterPro" id="IPR016195">
    <property type="entry name" value="Pol/histidinol_Pase-like"/>
</dbReference>
<comment type="similarity">
    <text evidence="2">Belongs to the eukaryotic/archaeal RNase P protein component 3 family.</text>
</comment>
<dbReference type="GO" id="GO:0003723">
    <property type="term" value="F:RNA binding"/>
    <property type="evidence" value="ECO:0007669"/>
    <property type="project" value="TreeGrafter"/>
</dbReference>
<dbReference type="Gene3D" id="3.20.20.140">
    <property type="entry name" value="Metal-dependent hydrolases"/>
    <property type="match status" value="1"/>
</dbReference>
<dbReference type="InterPro" id="IPR002738">
    <property type="entry name" value="RNase_P_p30"/>
</dbReference>
<proteinExistence type="inferred from homology"/>
<evidence type="ECO:0000256" key="1">
    <source>
        <dbReference type="ARBA" id="ARBA00004123"/>
    </source>
</evidence>
<evidence type="ECO:0000256" key="4">
    <source>
        <dbReference type="SAM" id="MobiDB-lite"/>
    </source>
</evidence>
<organism evidence="5">
    <name type="scientific">Melanopsichium pennsylvanicum 4</name>
    <dbReference type="NCBI Taxonomy" id="1398559"/>
    <lineage>
        <taxon>Eukaryota</taxon>
        <taxon>Fungi</taxon>
        <taxon>Dikarya</taxon>
        <taxon>Basidiomycota</taxon>
        <taxon>Ustilaginomycotina</taxon>
        <taxon>Ustilaginomycetes</taxon>
        <taxon>Ustilaginales</taxon>
        <taxon>Ustilaginaceae</taxon>
        <taxon>Melanopsichium</taxon>
    </lineage>
</organism>
<dbReference type="Pfam" id="PF01876">
    <property type="entry name" value="RNase_P_p30"/>
    <property type="match status" value="1"/>
</dbReference>
<dbReference type="GO" id="GO:0008033">
    <property type="term" value="P:tRNA processing"/>
    <property type="evidence" value="ECO:0007669"/>
    <property type="project" value="UniProtKB-KW"/>
</dbReference>
<dbReference type="EMBL" id="HG529767">
    <property type="protein sequence ID" value="CDI57090.1"/>
    <property type="molecule type" value="Genomic_DNA"/>
</dbReference>
<feature type="region of interest" description="Disordered" evidence="4">
    <location>
        <begin position="11"/>
        <end position="62"/>
    </location>
</feature>
<dbReference type="GO" id="GO:0005655">
    <property type="term" value="C:nucleolar ribonuclease P complex"/>
    <property type="evidence" value="ECO:0007669"/>
    <property type="project" value="TreeGrafter"/>
</dbReference>
<keyword evidence="3" id="KW-0819">tRNA processing</keyword>
<feature type="compositionally biased region" description="Low complexity" evidence="4">
    <location>
        <begin position="34"/>
        <end position="60"/>
    </location>
</feature>
<name>A0A077R3L6_9BASI</name>
<dbReference type="SUPFAM" id="SSF89550">
    <property type="entry name" value="PHP domain-like"/>
    <property type="match status" value="1"/>
</dbReference>
<dbReference type="AlphaFoldDB" id="A0A077R3L6"/>